<sequence length="362" mass="41929">MSLVTSKKLTAYKNSYLYKLLRSYRANSDHFHYVLTHYVPKSEENADAQSAISKLQNEQRKNTQPRYQPKPQAEKEQFSKAGWDSQDWGPNTKAPRIENEQKLPTTSHFETLPPVPKHSTHTEALNTRSSRINHNVMEPKTAVAKPRPTNKSTPMKKEQSENENFISQNRYDEKRQSKINRVEQKHNFTSETRLQKRQETIKSPETNERKTIPNDFLNLQATFETTEWLEQANKLKVELNANLDNMTVKTLKLLDLKDNSETYIPLNRRTLNLLQSVIIGQSKFIILIFADGTTLTIAPKAWLDQGAKATDLIKNKYHFAYHDLDLAQLVKSLKPICASEVNTPMYMQMWLKYIPIIPADDN</sequence>
<reference evidence="2 3" key="1">
    <citation type="submission" date="2012-07" db="EMBL/GenBank/DDBJ databases">
        <title>The Genome Sequence of Lactobacillus crispatus FB077-07.</title>
        <authorList>
            <consortium name="The Broad Institute Genome Sequencing Platform"/>
            <person name="Earl A."/>
            <person name="Ward D."/>
            <person name="Feldgarden M."/>
            <person name="Gevers D."/>
            <person name="Saerens B."/>
            <person name="Vaneechoutte M."/>
            <person name="Walker B."/>
            <person name="Young S.K."/>
            <person name="Zeng Q."/>
            <person name="Gargeya S."/>
            <person name="Fitzgerald M."/>
            <person name="Haas B."/>
            <person name="Abouelleil A."/>
            <person name="Alvarado L."/>
            <person name="Arachchi H.M."/>
            <person name="Berlin A.M."/>
            <person name="Chapman S.B."/>
            <person name="Goldberg J."/>
            <person name="Griggs A."/>
            <person name="Gujja S."/>
            <person name="Hansen M."/>
            <person name="Howarth C."/>
            <person name="Imamovic A."/>
            <person name="Larimer J."/>
            <person name="McCowen C."/>
            <person name="Montmayeur A."/>
            <person name="Murphy C."/>
            <person name="Neiman D."/>
            <person name="Pearson M."/>
            <person name="Priest M."/>
            <person name="Roberts A."/>
            <person name="Saif S."/>
            <person name="Shea T."/>
            <person name="Sisk P."/>
            <person name="Sykes S."/>
            <person name="Wortman J."/>
            <person name="Nusbaum C."/>
            <person name="Birren B."/>
        </authorList>
    </citation>
    <scope>NUCLEOTIDE SEQUENCE [LARGE SCALE GENOMIC DNA]</scope>
    <source>
        <strain evidence="2 3">FB077-07</strain>
    </source>
</reference>
<evidence type="ECO:0000256" key="1">
    <source>
        <dbReference type="SAM" id="MobiDB-lite"/>
    </source>
</evidence>
<gene>
    <name evidence="2" type="ORF">HMPREF9249_02393</name>
</gene>
<name>K1LZC7_9LACO</name>
<comment type="caution">
    <text evidence="2">The sequence shown here is derived from an EMBL/GenBank/DDBJ whole genome shotgun (WGS) entry which is preliminary data.</text>
</comment>
<organism evidence="2 3">
    <name type="scientific">Lactobacillus crispatus FB077-07</name>
    <dbReference type="NCBI Taxonomy" id="883092"/>
    <lineage>
        <taxon>Bacteria</taxon>
        <taxon>Bacillati</taxon>
        <taxon>Bacillota</taxon>
        <taxon>Bacilli</taxon>
        <taxon>Lactobacillales</taxon>
        <taxon>Lactobacillaceae</taxon>
        <taxon>Lactobacillus</taxon>
    </lineage>
</organism>
<feature type="region of interest" description="Disordered" evidence="1">
    <location>
        <begin position="45"/>
        <end position="166"/>
    </location>
</feature>
<feature type="compositionally biased region" description="Polar residues" evidence="1">
    <location>
        <begin position="122"/>
        <end position="133"/>
    </location>
</feature>
<dbReference type="PATRIC" id="fig|883092.3.peg.2377"/>
<dbReference type="HOGENOM" id="CLU_764592_0_0_9"/>
<evidence type="ECO:0000313" key="2">
    <source>
        <dbReference type="EMBL" id="EKB62170.1"/>
    </source>
</evidence>
<dbReference type="RefSeq" id="WP_005729879.1">
    <property type="nucleotide sequence ID" value="NZ_JH932275.1"/>
</dbReference>
<dbReference type="AlphaFoldDB" id="K1LZC7"/>
<proteinExistence type="predicted"/>
<dbReference type="OrthoDB" id="10010233at2"/>
<protein>
    <submittedName>
        <fullName evidence="2">Uncharacterized protein</fullName>
    </submittedName>
</protein>
<accession>K1LZC7</accession>
<feature type="compositionally biased region" description="Polar residues" evidence="1">
    <location>
        <begin position="47"/>
        <end position="66"/>
    </location>
</feature>
<dbReference type="Proteomes" id="UP000004722">
    <property type="component" value="Unassembled WGS sequence"/>
</dbReference>
<evidence type="ECO:0000313" key="3">
    <source>
        <dbReference type="Proteomes" id="UP000004722"/>
    </source>
</evidence>
<dbReference type="EMBL" id="AGZG01000115">
    <property type="protein sequence ID" value="EKB62170.1"/>
    <property type="molecule type" value="Genomic_DNA"/>
</dbReference>